<reference evidence="5" key="1">
    <citation type="submission" date="2022-06" db="EMBL/GenBank/DDBJ databases">
        <title>Akkermansia biwalacus sp. nov., an anaerobic mucin-degrading bacterium isolated from human intestine.</title>
        <authorList>
            <person name="Kobayashi Y."/>
            <person name="Inoue S."/>
            <person name="Kawahara T."/>
            <person name="Kohda N."/>
        </authorList>
    </citation>
    <scope>NUCLEOTIDE SEQUENCE</scope>
    <source>
        <strain evidence="5">WON2089</strain>
    </source>
</reference>
<evidence type="ECO:0000256" key="3">
    <source>
        <dbReference type="ARBA" id="ARBA00022676"/>
    </source>
</evidence>
<name>A0ABN6QQF6_9BACT</name>
<dbReference type="SUPFAM" id="SSF53448">
    <property type="entry name" value="Nucleotide-diphospho-sugar transferases"/>
    <property type="match status" value="2"/>
</dbReference>
<keyword evidence="3" id="KW-0328">Glycosyltransferase</keyword>
<comment type="similarity">
    <text evidence="2">Belongs to the glycosyltransferase 6 family.</text>
</comment>
<evidence type="ECO:0000256" key="2">
    <source>
        <dbReference type="ARBA" id="ARBA00010413"/>
    </source>
</evidence>
<keyword evidence="4" id="KW-0808">Transferase</keyword>
<evidence type="ECO:0000256" key="1">
    <source>
        <dbReference type="ARBA" id="ARBA00001936"/>
    </source>
</evidence>
<proteinExistence type="inferred from homology"/>
<evidence type="ECO:0000313" key="5">
    <source>
        <dbReference type="EMBL" id="BDL44960.1"/>
    </source>
</evidence>
<dbReference type="Gene3D" id="3.90.550.10">
    <property type="entry name" value="Spore Coat Polysaccharide Biosynthesis Protein SpsA, Chain A"/>
    <property type="match status" value="1"/>
</dbReference>
<dbReference type="PANTHER" id="PTHR10462:SF53">
    <property type="entry name" value="HISTO-BLOOD GROUP ABO SYSTEM TRANSFERASE 1-LIKE"/>
    <property type="match status" value="1"/>
</dbReference>
<protein>
    <recommendedName>
        <fullName evidence="7">Glycosyltransferase family 6</fullName>
    </recommendedName>
</protein>
<dbReference type="EMBL" id="AP025943">
    <property type="protein sequence ID" value="BDL44960.1"/>
    <property type="molecule type" value="Genomic_DNA"/>
</dbReference>
<dbReference type="Pfam" id="PF03414">
    <property type="entry name" value="Glyco_transf_6"/>
    <property type="match status" value="1"/>
</dbReference>
<dbReference type="PANTHER" id="PTHR10462">
    <property type="entry name" value="GLYCOSYLTRANSFERASE-RELATED"/>
    <property type="match status" value="1"/>
</dbReference>
<comment type="cofactor">
    <cofactor evidence="1">
        <name>Mn(2+)</name>
        <dbReference type="ChEBI" id="CHEBI:29035"/>
    </cofactor>
</comment>
<sequence>MKCVLIVSSGEMAEGASELHRMGYELELYPSTRDLSSLKDTREKESAAFIGREPCSAERSHVRSLRASFIQVLEDRRYAGNDLIIFGESDAVPMVASSRLEAALRKEMEEHPETDIFRLFHHAVWSPQGNPFESDELLFEDFKTGGTDSNTAYVWGTHAMVIPSCKRKKVIQVFADYRLPTDVALEAANSSGELNIRVARHNLFYQHERTKKRPACRIAACLASYRRLTDLQRQIWCMMDQSYENFHVFAAVKGIPETTYRKTVLPLFEHFIQEGRLTMRLFPNKNQLSNFLDTVRDLDISNYDLFAKIDDDDLYGRDYFKSVNDFHQHLPPEFSSYYCGFGQYLNARGGYPLCGNGFFSCFGPTMVFSRDVLEKLITCEQEPGRISEISPRLGHSGYGFTEDNLMHKLMIDTGSCNRIRYVQEMSLPMHLVIQTNNASVIRGGLVPGDFRGRNWRISTSRANAESLMEISHPQWYDIVRVFDGRACRFQRNDWADVLSLTDEEVTLKWDQWGTETFRRKEDGSFFLSGNGNQQHSPSSRKKKVAVLYISTGRYITFWKDFYAASKQYFLPGHDVRYFLFTDHDEVKTADDVTLVSKPFYPWPMETLRRFETFLSIEKELQEYDYIYFMNGTLLPVSPIGEEIFPNDRQGLAVTLHPGFYELPRSCYPYEKNGMSEARIPPGQGEYYVAGGFNGGKARDFLSMCRELAGAVKRDLDNGIIAVWHDESHINKYVIGRHPLVLGPEYLFPETLVFNRYHLMGLKHRVKILVKDKSLSKYGGHAWLRKQS</sequence>
<gene>
    <name evidence="5" type="ORF">Abiwalacus_25340</name>
</gene>
<evidence type="ECO:0000256" key="4">
    <source>
        <dbReference type="ARBA" id="ARBA00022679"/>
    </source>
</evidence>
<dbReference type="InterPro" id="IPR029044">
    <property type="entry name" value="Nucleotide-diphossugar_trans"/>
</dbReference>
<accession>A0ABN6QQF6</accession>
<dbReference type="InterPro" id="IPR005076">
    <property type="entry name" value="Glyco_trans_6"/>
</dbReference>
<evidence type="ECO:0000313" key="6">
    <source>
        <dbReference type="Proteomes" id="UP001062263"/>
    </source>
</evidence>
<dbReference type="Proteomes" id="UP001062263">
    <property type="component" value="Chromosome"/>
</dbReference>
<evidence type="ECO:0008006" key="7">
    <source>
        <dbReference type="Google" id="ProtNLM"/>
    </source>
</evidence>
<keyword evidence="6" id="KW-1185">Reference proteome</keyword>
<organism evidence="5 6">
    <name type="scientific">Akkermansia biwaensis</name>
    <dbReference type="NCBI Taxonomy" id="2946555"/>
    <lineage>
        <taxon>Bacteria</taxon>
        <taxon>Pseudomonadati</taxon>
        <taxon>Verrucomicrobiota</taxon>
        <taxon>Verrucomicrobiia</taxon>
        <taxon>Verrucomicrobiales</taxon>
        <taxon>Akkermansiaceae</taxon>
        <taxon>Akkermansia</taxon>
    </lineage>
</organism>